<keyword evidence="2 11" id="KW-0677">Repeat</keyword>
<keyword evidence="4 11" id="KW-0227">DNA damage</keyword>
<dbReference type="InterPro" id="IPR032781">
    <property type="entry name" value="ABC_tran_Xtn"/>
</dbReference>
<keyword evidence="3 11" id="KW-0547">Nucleotide-binding</keyword>
<dbReference type="SMART" id="SM00382">
    <property type="entry name" value="AAA"/>
    <property type="match status" value="2"/>
</dbReference>
<dbReference type="GO" id="GO:0005524">
    <property type="term" value="F:ATP binding"/>
    <property type="evidence" value="ECO:0007669"/>
    <property type="project" value="UniProtKB-UniRule"/>
</dbReference>
<dbReference type="GO" id="GO:0003677">
    <property type="term" value="F:DNA binding"/>
    <property type="evidence" value="ECO:0007669"/>
    <property type="project" value="UniProtKB-UniRule"/>
</dbReference>
<dbReference type="FunFam" id="3.40.50.300:FF:000309">
    <property type="entry name" value="ABC transporter ATP-binding protein"/>
    <property type="match status" value="1"/>
</dbReference>
<dbReference type="InterPro" id="IPR017871">
    <property type="entry name" value="ABC_transporter-like_CS"/>
</dbReference>
<evidence type="ECO:0000256" key="2">
    <source>
        <dbReference type="ARBA" id="ARBA00022737"/>
    </source>
</evidence>
<dbReference type="FunFam" id="3.40.50.300:FF:000011">
    <property type="entry name" value="Putative ABC transporter ATP-binding component"/>
    <property type="match status" value="1"/>
</dbReference>
<dbReference type="Gene3D" id="3.40.50.300">
    <property type="entry name" value="P-loop containing nucleotide triphosphate hydrolases"/>
    <property type="match status" value="2"/>
</dbReference>
<evidence type="ECO:0000256" key="11">
    <source>
        <dbReference type="HAMAP-Rule" id="MF_00848"/>
    </source>
</evidence>
<evidence type="ECO:0000256" key="3">
    <source>
        <dbReference type="ARBA" id="ARBA00022741"/>
    </source>
</evidence>
<feature type="binding site" evidence="11">
    <location>
        <begin position="36"/>
        <end position="43"/>
    </location>
    <ligand>
        <name>ATP</name>
        <dbReference type="ChEBI" id="CHEBI:30616"/>
        <label>1</label>
    </ligand>
</feature>
<feature type="domain" description="ABC transporter" evidence="12">
    <location>
        <begin position="4"/>
        <end position="252"/>
    </location>
</feature>
<dbReference type="AlphaFoldDB" id="A0A6C0Y4Q0"/>
<dbReference type="GO" id="GO:0005737">
    <property type="term" value="C:cytoplasm"/>
    <property type="evidence" value="ECO:0007669"/>
    <property type="project" value="UniProtKB-SubCell"/>
</dbReference>
<dbReference type="GO" id="GO:0016887">
    <property type="term" value="F:ATP hydrolysis activity"/>
    <property type="evidence" value="ECO:0007669"/>
    <property type="project" value="UniProtKB-UniRule"/>
</dbReference>
<evidence type="ECO:0000256" key="10">
    <source>
        <dbReference type="ARBA" id="ARBA00061478"/>
    </source>
</evidence>
<dbReference type="SUPFAM" id="SSF52540">
    <property type="entry name" value="P-loop containing nucleoside triphosphate hydrolases"/>
    <property type="match status" value="2"/>
</dbReference>
<evidence type="ECO:0000256" key="8">
    <source>
        <dbReference type="ARBA" id="ARBA00023204"/>
    </source>
</evidence>
<comment type="catalytic activity">
    <reaction evidence="9 11">
        <text>ATP + H2O = ADP + phosphate + H(+)</text>
        <dbReference type="Rhea" id="RHEA:13065"/>
        <dbReference type="ChEBI" id="CHEBI:15377"/>
        <dbReference type="ChEBI" id="CHEBI:15378"/>
        <dbReference type="ChEBI" id="CHEBI:30616"/>
        <dbReference type="ChEBI" id="CHEBI:43474"/>
        <dbReference type="ChEBI" id="CHEBI:456216"/>
    </reaction>
</comment>
<feature type="domain" description="ABC transporter" evidence="12">
    <location>
        <begin position="319"/>
        <end position="536"/>
    </location>
</feature>
<dbReference type="EC" id="3.6.1.-" evidence="11"/>
<evidence type="ECO:0000256" key="6">
    <source>
        <dbReference type="ARBA" id="ARBA00022840"/>
    </source>
</evidence>
<keyword evidence="5 11" id="KW-0378">Hydrolase</keyword>
<dbReference type="GO" id="GO:0043022">
    <property type="term" value="F:ribosome binding"/>
    <property type="evidence" value="ECO:0007669"/>
    <property type="project" value="UniProtKB-UniRule"/>
</dbReference>
<dbReference type="GO" id="GO:0006281">
    <property type="term" value="P:DNA repair"/>
    <property type="evidence" value="ECO:0007669"/>
    <property type="project" value="UniProtKB-KW"/>
</dbReference>
<sequence length="636" mass="70819">MAYITLRDVQLAFGGPALLDGANFTLERGERVCLIGRNGEGKSTLLKLIEGSLLPDAGEVSIQNGLTVSMLTQDVPMDSGKVADIVADGAGEAAEVLRAYHAANDACVLGDMAACERMGELQHKLDQLDGWALENKVNSILSKMGLDPNADLADLSGGRKRRVLLARALLTQPDILLLDEPTNHLDVESIEWLEKFLLDQNNLTLLFISHDRTFVDSLATRIVELDRGILRSYEGNYSRYLDLKAQQLEAEEKQNALFEKKLAEEEAWIRQGIKARRTRNEGRVRALKALREESKARRFQQGKVNMGVQEATRSGKLVFDIEHLGVSYDGKPLIKDFSAIVMRGDRIGLVGDNGVGKTTLIKAILDEVEHSGTVKIGTQLEIAYFDQLRNQLDLEKSVKDNVSEGSDFVDVNGQRRHIYSYLQDFLFNPERARTPIKALSGGERNRVLLAKLLLKPSNLIVMDEPTNDLDMVTLELLEEMLAEYKGTLLLISHDRAFMDNVVTSTWVFDGKGHIEEYVGGYQDYLQQRPDQTVVDQKMAVKKAQAKAEAAKVEVAPAPVKKKLSYKDQRELDQLPAEIEALEAEQAALSEKLADGSWFVSDAEAATQASQRLAEIEEILLEKLERWDELENMSKGG</sequence>
<dbReference type="Proteomes" id="UP000503440">
    <property type="component" value="Chromosome"/>
</dbReference>
<evidence type="ECO:0000313" key="14">
    <source>
        <dbReference type="Proteomes" id="UP000503440"/>
    </source>
</evidence>
<dbReference type="InterPro" id="IPR003439">
    <property type="entry name" value="ABC_transporter-like_ATP-bd"/>
</dbReference>
<dbReference type="PROSITE" id="PS50893">
    <property type="entry name" value="ABC_TRANSPORTER_2"/>
    <property type="match status" value="2"/>
</dbReference>
<dbReference type="PANTHER" id="PTHR42855">
    <property type="entry name" value="ABC TRANSPORTER ATP-BINDING SUBUNIT"/>
    <property type="match status" value="1"/>
</dbReference>
<dbReference type="InterPro" id="IPR051309">
    <property type="entry name" value="ABCF_ATPase"/>
</dbReference>
<evidence type="ECO:0000259" key="12">
    <source>
        <dbReference type="PROSITE" id="PS50893"/>
    </source>
</evidence>
<comment type="similarity">
    <text evidence="10 11">Belongs to the ABC transporter superfamily. ABCF family. Uup subfamily.</text>
</comment>
<dbReference type="Pfam" id="PF16326">
    <property type="entry name" value="ABC_tran_CTD"/>
    <property type="match status" value="1"/>
</dbReference>
<dbReference type="Gene3D" id="1.10.287.380">
    <property type="entry name" value="Valyl-tRNA synthetase, C-terminal domain"/>
    <property type="match status" value="1"/>
</dbReference>
<evidence type="ECO:0000256" key="1">
    <source>
        <dbReference type="ARBA" id="ARBA00022490"/>
    </source>
</evidence>
<evidence type="ECO:0000256" key="5">
    <source>
        <dbReference type="ARBA" id="ARBA00022801"/>
    </source>
</evidence>
<evidence type="ECO:0000313" key="13">
    <source>
        <dbReference type="EMBL" id="QIC71201.1"/>
    </source>
</evidence>
<protein>
    <recommendedName>
        <fullName evidence="11">ATP-binding protein Uup</fullName>
        <ecNumber evidence="11">3.6.1.-</ecNumber>
    </recommendedName>
</protein>
<dbReference type="Pfam" id="PF00005">
    <property type="entry name" value="ABC_tran"/>
    <property type="match status" value="2"/>
</dbReference>
<dbReference type="InterPro" id="IPR032524">
    <property type="entry name" value="ABC_tran_C"/>
</dbReference>
<keyword evidence="7 11" id="KW-0238">DNA-binding</keyword>
<organism evidence="13 14">
    <name type="scientific">Acinetobacter indicus</name>
    <dbReference type="NCBI Taxonomy" id="756892"/>
    <lineage>
        <taxon>Bacteria</taxon>
        <taxon>Pseudomonadati</taxon>
        <taxon>Pseudomonadota</taxon>
        <taxon>Gammaproteobacteria</taxon>
        <taxon>Moraxellales</taxon>
        <taxon>Moraxellaceae</taxon>
        <taxon>Acinetobacter</taxon>
    </lineage>
</organism>
<dbReference type="HAMAP" id="MF_00848">
    <property type="entry name" value="Uup"/>
    <property type="match status" value="1"/>
</dbReference>
<proteinExistence type="inferred from homology"/>
<evidence type="ECO:0000256" key="4">
    <source>
        <dbReference type="ARBA" id="ARBA00022763"/>
    </source>
</evidence>
<keyword evidence="6 11" id="KW-0067">ATP-binding</keyword>
<evidence type="ECO:0000256" key="9">
    <source>
        <dbReference type="ARBA" id="ARBA00049360"/>
    </source>
</evidence>
<dbReference type="EMBL" id="CP044455">
    <property type="protein sequence ID" value="QIC71201.1"/>
    <property type="molecule type" value="Genomic_DNA"/>
</dbReference>
<dbReference type="InterPro" id="IPR037118">
    <property type="entry name" value="Val-tRNA_synth_C_sf"/>
</dbReference>
<comment type="function">
    <text evidence="11">Probably plays a role in ribosome assembly or function. May be involved in resolution of branched DNA intermediates that result from template switching in postreplication gaps. Binds DNA and has ATPase activity.</text>
</comment>
<reference evidence="13 14" key="1">
    <citation type="submission" date="2019-09" db="EMBL/GenBank/DDBJ databases">
        <title>Non-baumannii Acinetobacter spp. carrying blaNDM-1 isolated in China.</title>
        <authorList>
            <person name="Cui C."/>
            <person name="Chen C."/>
            <person name="Sun J."/>
            <person name="Liu Y."/>
        </authorList>
    </citation>
    <scope>NUCLEOTIDE SEQUENCE [LARGE SCALE GENOMIC DNA]</scope>
    <source>
        <strain evidence="13 14">B18</strain>
    </source>
</reference>
<dbReference type="CDD" id="cd03221">
    <property type="entry name" value="ABCF_EF-3"/>
    <property type="match status" value="2"/>
</dbReference>
<dbReference type="InterPro" id="IPR003593">
    <property type="entry name" value="AAA+_ATPase"/>
</dbReference>
<keyword evidence="8 11" id="KW-0234">DNA repair</keyword>
<comment type="subcellular location">
    <subcellularLocation>
        <location evidence="11">Cytoplasm</location>
    </subcellularLocation>
    <text evidence="11">Associates with ribosomes.</text>
</comment>
<accession>A0A6C0Y4Q0</accession>
<dbReference type="Pfam" id="PF12848">
    <property type="entry name" value="ABC_tran_Xtn"/>
    <property type="match status" value="1"/>
</dbReference>
<gene>
    <name evidence="11" type="primary">uup</name>
    <name evidence="13" type="ORF">FSC09_12700</name>
</gene>
<dbReference type="InterPro" id="IPR043686">
    <property type="entry name" value="Uup"/>
</dbReference>
<dbReference type="PANTHER" id="PTHR42855:SF1">
    <property type="entry name" value="ABC TRANSPORTER DOMAIN-CONTAINING PROTEIN"/>
    <property type="match status" value="1"/>
</dbReference>
<feature type="binding site" evidence="11">
    <location>
        <begin position="351"/>
        <end position="358"/>
    </location>
    <ligand>
        <name>ATP</name>
        <dbReference type="ChEBI" id="CHEBI:30616"/>
        <label>2</label>
    </ligand>
</feature>
<name>A0A6C0Y4Q0_9GAMM</name>
<keyword evidence="1 11" id="KW-0963">Cytoplasm</keyword>
<dbReference type="PROSITE" id="PS00211">
    <property type="entry name" value="ABC_TRANSPORTER_1"/>
    <property type="match status" value="1"/>
</dbReference>
<dbReference type="RefSeq" id="WP_163146156.1">
    <property type="nucleotide sequence ID" value="NZ_CP044455.1"/>
</dbReference>
<evidence type="ECO:0000256" key="7">
    <source>
        <dbReference type="ARBA" id="ARBA00023125"/>
    </source>
</evidence>
<dbReference type="InterPro" id="IPR027417">
    <property type="entry name" value="P-loop_NTPase"/>
</dbReference>